<dbReference type="Proteomes" id="UP000247634">
    <property type="component" value="Chromosome"/>
</dbReference>
<dbReference type="AlphaFoldDB" id="A0A2U9P1Z5"/>
<protein>
    <submittedName>
        <fullName evidence="1">Uncharacterized protein</fullName>
    </submittedName>
</protein>
<organism evidence="1 2">
    <name type="scientific">Streptomyces actuosus</name>
    <dbReference type="NCBI Taxonomy" id="1885"/>
    <lineage>
        <taxon>Bacteria</taxon>
        <taxon>Bacillati</taxon>
        <taxon>Actinomycetota</taxon>
        <taxon>Actinomycetes</taxon>
        <taxon>Kitasatosporales</taxon>
        <taxon>Streptomycetaceae</taxon>
        <taxon>Streptomyces</taxon>
    </lineage>
</organism>
<keyword evidence="2" id="KW-1185">Reference proteome</keyword>
<evidence type="ECO:0000313" key="2">
    <source>
        <dbReference type="Proteomes" id="UP000247634"/>
    </source>
</evidence>
<dbReference type="EMBL" id="CP029788">
    <property type="protein sequence ID" value="AWT43195.1"/>
    <property type="molecule type" value="Genomic_DNA"/>
</dbReference>
<evidence type="ECO:0000313" key="1">
    <source>
        <dbReference type="EMBL" id="AWT43195.1"/>
    </source>
</evidence>
<proteinExistence type="predicted"/>
<reference evidence="1 2" key="1">
    <citation type="submission" date="2018-06" db="EMBL/GenBank/DDBJ databases">
        <title>The complete genome sequence of a nosiheptide producer Streptomyces actuosus ATCC 25421: deducing the ability of producing a new class III lantibiotics.</title>
        <authorList>
            <person name="Liu W."/>
            <person name="Sun F."/>
            <person name="Hu Y."/>
        </authorList>
    </citation>
    <scope>NUCLEOTIDE SEQUENCE [LARGE SCALE GENOMIC DNA]</scope>
    <source>
        <strain evidence="1 2">ATCC 25421</strain>
    </source>
</reference>
<accession>A0A2U9P1Z5</accession>
<sequence>MEPTRTDLLVGAINPEAIAATYQCGHCNSTTELRTTDGIVRVAIHHDDGCPILTGALSSAPDALRAIAASVPDTFRPAAYCDGCNGTAPTYQQITHNPWCTTS</sequence>
<gene>
    <name evidence="1" type="ORF">DMT42_13265</name>
</gene>
<dbReference type="RefSeq" id="WP_110628115.1">
    <property type="nucleotide sequence ID" value="NZ_CP029788.1"/>
</dbReference>
<dbReference type="KEGG" id="sact:DMT42_13265"/>
<dbReference type="OrthoDB" id="4307762at2"/>
<name>A0A2U9P1Z5_STRAS</name>